<dbReference type="Proteomes" id="UP001056268">
    <property type="component" value="Chromosome"/>
</dbReference>
<evidence type="ECO:0000313" key="2">
    <source>
        <dbReference type="EMBL" id="URW77541.1"/>
    </source>
</evidence>
<dbReference type="EMBL" id="CP098324">
    <property type="protein sequence ID" value="URW77703.1"/>
    <property type="molecule type" value="Genomic_DNA"/>
</dbReference>
<gene>
    <name evidence="2" type="ORF">NBT09_06010</name>
    <name evidence="3" type="ORF">NBT09_06020</name>
    <name evidence="4" type="ORF">NBT09_06915</name>
</gene>
<accession>A0ABY4TZD8</accession>
<feature type="domain" description="DDE" evidence="1">
    <location>
        <begin position="3"/>
        <end position="44"/>
    </location>
</feature>
<evidence type="ECO:0000313" key="3">
    <source>
        <dbReference type="EMBL" id="URW77543.1"/>
    </source>
</evidence>
<evidence type="ECO:0000259" key="1">
    <source>
        <dbReference type="Pfam" id="PF13610"/>
    </source>
</evidence>
<sequence length="51" mass="6031">MNIKIKGEVFILWRAVDSEGHELEVLLQKRRNKKSAIRFLSKLLVIIQLQK</sequence>
<dbReference type="Pfam" id="PF13610">
    <property type="entry name" value="DDE_Tnp_IS240"/>
    <property type="match status" value="1"/>
</dbReference>
<dbReference type="EMBL" id="CP098324">
    <property type="protein sequence ID" value="URW77541.1"/>
    <property type="molecule type" value="Genomic_DNA"/>
</dbReference>
<evidence type="ECO:0000313" key="4">
    <source>
        <dbReference type="EMBL" id="URW77703.1"/>
    </source>
</evidence>
<dbReference type="EMBL" id="CP098324">
    <property type="protein sequence ID" value="URW77543.1"/>
    <property type="molecule type" value="Genomic_DNA"/>
</dbReference>
<protein>
    <submittedName>
        <fullName evidence="4">DDE-type integrase/transposase/recombinase</fullName>
    </submittedName>
</protein>
<name>A0ABY4TZD8_RICCR</name>
<organism evidence="4 5">
    <name type="scientific">Rickettsia conorii subsp. raoultii</name>
    <dbReference type="NCBI Taxonomy" id="369822"/>
    <lineage>
        <taxon>Bacteria</taxon>
        <taxon>Pseudomonadati</taxon>
        <taxon>Pseudomonadota</taxon>
        <taxon>Alphaproteobacteria</taxon>
        <taxon>Rickettsiales</taxon>
        <taxon>Rickettsiaceae</taxon>
        <taxon>Rickettsieae</taxon>
        <taxon>Rickettsia</taxon>
        <taxon>spotted fever group</taxon>
    </lineage>
</organism>
<keyword evidence="5" id="KW-1185">Reference proteome</keyword>
<dbReference type="InterPro" id="IPR032874">
    <property type="entry name" value="DDE_dom"/>
</dbReference>
<reference evidence="4" key="1">
    <citation type="submission" date="2022-05" db="EMBL/GenBank/DDBJ databases">
        <title>Tracking Rickettsia raoultii infection dynamics in vivo by bioorthogonal metabolic labeling.</title>
        <authorList>
            <person name="Zhu D.-Y."/>
            <person name="Jia N."/>
            <person name="Li C."/>
            <person name="Zhang M.-Z."/>
            <person name="Liu H.-B."/>
            <person name="Cao W.-C."/>
        </authorList>
    </citation>
    <scope>NUCLEOTIDE SEQUENCE</scope>
    <source>
        <strain evidence="4">BIME</strain>
    </source>
</reference>
<evidence type="ECO:0000313" key="5">
    <source>
        <dbReference type="Proteomes" id="UP001056268"/>
    </source>
</evidence>
<proteinExistence type="predicted"/>